<gene>
    <name evidence="1" type="ORF">Pint_19315</name>
</gene>
<dbReference type="Proteomes" id="UP001163603">
    <property type="component" value="Chromosome 4"/>
</dbReference>
<reference evidence="2" key="1">
    <citation type="journal article" date="2023" name="G3 (Bethesda)">
        <title>Genome assembly and association tests identify interacting loci associated with vigor, precocity, and sex in interspecific pistachio rootstocks.</title>
        <authorList>
            <person name="Palmer W."/>
            <person name="Jacygrad E."/>
            <person name="Sagayaradj S."/>
            <person name="Cavanaugh K."/>
            <person name="Han R."/>
            <person name="Bertier L."/>
            <person name="Beede B."/>
            <person name="Kafkas S."/>
            <person name="Golino D."/>
            <person name="Preece J."/>
            <person name="Michelmore R."/>
        </authorList>
    </citation>
    <scope>NUCLEOTIDE SEQUENCE [LARGE SCALE GENOMIC DNA]</scope>
</reference>
<proteinExistence type="predicted"/>
<accession>A0ACC0YVP3</accession>
<protein>
    <submittedName>
        <fullName evidence="1">Uncharacterized protein</fullName>
    </submittedName>
</protein>
<evidence type="ECO:0000313" key="1">
    <source>
        <dbReference type="EMBL" id="KAJ0041823.1"/>
    </source>
</evidence>
<organism evidence="1 2">
    <name type="scientific">Pistacia integerrima</name>
    <dbReference type="NCBI Taxonomy" id="434235"/>
    <lineage>
        <taxon>Eukaryota</taxon>
        <taxon>Viridiplantae</taxon>
        <taxon>Streptophyta</taxon>
        <taxon>Embryophyta</taxon>
        <taxon>Tracheophyta</taxon>
        <taxon>Spermatophyta</taxon>
        <taxon>Magnoliopsida</taxon>
        <taxon>eudicotyledons</taxon>
        <taxon>Gunneridae</taxon>
        <taxon>Pentapetalae</taxon>
        <taxon>rosids</taxon>
        <taxon>malvids</taxon>
        <taxon>Sapindales</taxon>
        <taxon>Anacardiaceae</taxon>
        <taxon>Pistacia</taxon>
    </lineage>
</organism>
<dbReference type="EMBL" id="CM047739">
    <property type="protein sequence ID" value="KAJ0041823.1"/>
    <property type="molecule type" value="Genomic_DNA"/>
</dbReference>
<comment type="caution">
    <text evidence="1">The sequence shown here is derived from an EMBL/GenBank/DDBJ whole genome shotgun (WGS) entry which is preliminary data.</text>
</comment>
<evidence type="ECO:0000313" key="2">
    <source>
        <dbReference type="Proteomes" id="UP001163603"/>
    </source>
</evidence>
<sequence length="681" mass="75693">MVLNSFISRVVVIWATIFTCYFAINISDIIVVASELEKEALLNTSWWDTNNNISDHCEWFGITCNSAGSITEIDFFSSYYIERELSRFNFSCFPNLESFSMVQSYLSGSIPSQIGALSKLKFLSLSNNNLTGIIPPKIGSLSNLMRLDLSLNKLGGPILSTIGLLTKLTYLNLSGNNFTGSIHSILGDLTNLEHLDLSSNKLGGLLPPELGNLKNLTFLDLSHSNLIGPIPSTLRHLIHLTFLYLSHNQLNHSIPYELTQLVHLHYLDLSSNFLSGQILNAIGKLFNPRYLNLSRNRFGGSVPSEISNLRSLYVLDLSYNSLTGNIPSQLGEIYVTQSLYINLSHNNLSGTIPKSLHTVYYIDLSYNNLEGEIPIGLQSQGQQQFSGNKGLCGLVDRGFSACPSLTPSRPQMKVSPKPQKNVSPLLIILLPITTFLTILIFGLLILLKRKDEKAEPETRATKAGDVFSIWNYDGKIAFEDIIEATEDFDIKYCVGTGGYGSVYRAQLPNGRVVALKKLHKLAYTMVVTEKCDVYSFGVVALETLMGHPPGELLSSWSSSSNQNLMLIDLLDPRLPCVADTMVVQDIALISRIAFACLSSKPKSRPTMHRVSHEFLGRKTPLAKPFHEISISEMRNQNIFALMNPRVRLGCVSQFCGNNPVPSSFIWPLFRLLLLMYSLSFL</sequence>
<name>A0ACC0YVP3_9ROSI</name>
<keyword evidence="2" id="KW-1185">Reference proteome</keyword>